<dbReference type="RefSeq" id="WP_103457524.1">
    <property type="nucleotide sequence ID" value="NZ_JAMOHQ010000018.1"/>
</dbReference>
<dbReference type="SUPFAM" id="SSF48613">
    <property type="entry name" value="Heme oxygenase-like"/>
    <property type="match status" value="1"/>
</dbReference>
<dbReference type="OrthoDB" id="114943at2"/>
<organism evidence="1 2">
    <name type="scientific">Stutzerimonas stutzeri</name>
    <name type="common">Pseudomonas stutzeri</name>
    <dbReference type="NCBI Taxonomy" id="316"/>
    <lineage>
        <taxon>Bacteria</taxon>
        <taxon>Pseudomonadati</taxon>
        <taxon>Pseudomonadota</taxon>
        <taxon>Gammaproteobacteria</taxon>
        <taxon>Pseudomonadales</taxon>
        <taxon>Pseudomonadaceae</taxon>
        <taxon>Stutzerimonas</taxon>
    </lineage>
</organism>
<dbReference type="InterPro" id="IPR016084">
    <property type="entry name" value="Haem_Oase-like_multi-hlx"/>
</dbReference>
<evidence type="ECO:0000313" key="1">
    <source>
        <dbReference type="EMBL" id="POH81417.1"/>
    </source>
</evidence>
<dbReference type="Gene3D" id="1.20.910.10">
    <property type="entry name" value="Heme oxygenase-like"/>
    <property type="match status" value="1"/>
</dbReference>
<dbReference type="AlphaFoldDB" id="A0A2S4AKA7"/>
<protein>
    <submittedName>
        <fullName evidence="1">Heme oxygenase</fullName>
    </submittedName>
</protein>
<sequence length="185" mass="20503">MAELRARLRQATAPLHEQVDAAFSGFTLERPDDYLHFLRAHSRVLSAAEIALERAGIADLLDDWPMRVRRHALTADLAELHCPPPAALPIRPLNDIASCWGVAYVLEGSRLGGRVLARRIREINPTSPVRYLKHGDVARLWPTFLARLEHAAASGCAWEPMLEAAEATFSLFADAAAMERDDECS</sequence>
<gene>
    <name evidence="1" type="ORF">CXK91_18470</name>
</gene>
<accession>A0A2S4AKA7</accession>
<reference evidence="1 2" key="1">
    <citation type="submission" date="2018-01" db="EMBL/GenBank/DDBJ databases">
        <title>Denitrification phenotypes of diverse strains of Pseudomonas stutzeri.</title>
        <authorList>
            <person name="Milligan D.A."/>
            <person name="Bergaust L."/>
            <person name="Bakken L.R."/>
            <person name="Frostegard A."/>
        </authorList>
    </citation>
    <scope>NUCLEOTIDE SEQUENCE [LARGE SCALE GENOMIC DNA]</scope>
    <source>
        <strain evidence="1 2">24a13</strain>
    </source>
</reference>
<proteinExistence type="predicted"/>
<dbReference type="Proteomes" id="UP000237068">
    <property type="component" value="Unassembled WGS sequence"/>
</dbReference>
<evidence type="ECO:0000313" key="2">
    <source>
        <dbReference type="Proteomes" id="UP000237068"/>
    </source>
</evidence>
<dbReference type="CDD" id="cd19166">
    <property type="entry name" value="HemeO-bac"/>
    <property type="match status" value="1"/>
</dbReference>
<dbReference type="EMBL" id="PPXG01000008">
    <property type="protein sequence ID" value="POH81417.1"/>
    <property type="molecule type" value="Genomic_DNA"/>
</dbReference>
<comment type="caution">
    <text evidence="1">The sequence shown here is derived from an EMBL/GenBank/DDBJ whole genome shotgun (WGS) entry which is preliminary data.</text>
</comment>
<name>A0A2S4AKA7_STUST</name>